<organism evidence="1 2">
    <name type="scientific">Sulfurimonas sediminis</name>
    <dbReference type="NCBI Taxonomy" id="2590020"/>
    <lineage>
        <taxon>Bacteria</taxon>
        <taxon>Pseudomonadati</taxon>
        <taxon>Campylobacterota</taxon>
        <taxon>Epsilonproteobacteria</taxon>
        <taxon>Campylobacterales</taxon>
        <taxon>Sulfurimonadaceae</taxon>
        <taxon>Sulfurimonas</taxon>
    </lineage>
</organism>
<gene>
    <name evidence="1" type="ORF">FJR45_00330</name>
</gene>
<evidence type="ECO:0000313" key="2">
    <source>
        <dbReference type="Proteomes" id="UP000593719"/>
    </source>
</evidence>
<evidence type="ECO:0000313" key="1">
    <source>
        <dbReference type="EMBL" id="QOP42482.1"/>
    </source>
</evidence>
<dbReference type="EMBL" id="CP041235">
    <property type="protein sequence ID" value="QOP42482.1"/>
    <property type="molecule type" value="Genomic_DNA"/>
</dbReference>
<dbReference type="KEGG" id="ssei:FJR45_00330"/>
<sequence>MRKATLQTLKALYEGIEVNASNSLKFGTTRITNEIATLRNEHNIKIETQKVKLDSKKWYGNYKLVRSSENLQNVKRLLKSQDTNEAKGSN</sequence>
<name>A0A7M1B1E7_9BACT</name>
<dbReference type="Proteomes" id="UP000593719">
    <property type="component" value="Chromosome"/>
</dbReference>
<proteinExistence type="predicted"/>
<keyword evidence="2" id="KW-1185">Reference proteome</keyword>
<dbReference type="AlphaFoldDB" id="A0A7M1B1E7"/>
<protein>
    <submittedName>
        <fullName evidence="1">Uncharacterized protein</fullName>
    </submittedName>
</protein>
<accession>A0A7M1B1E7</accession>
<reference evidence="1 2" key="1">
    <citation type="submission" date="2019-06" db="EMBL/GenBank/DDBJ databases">
        <title>Sulfurimonas gotlandica sp. nov., a chemoautotrophic and psychrotolerant epsilonproteobacterium isolated from a pelagic redoxcline, and an emended description of the genus Sulfurimonas.</title>
        <authorList>
            <person name="Wang S."/>
            <person name="Jiang L."/>
            <person name="Shao Z."/>
        </authorList>
    </citation>
    <scope>NUCLEOTIDE SEQUENCE [LARGE SCALE GENOMIC DNA]</scope>
    <source>
        <strain evidence="1 2">S2-6</strain>
    </source>
</reference>
<dbReference type="RefSeq" id="WP_193150843.1">
    <property type="nucleotide sequence ID" value="NZ_CP041235.1"/>
</dbReference>